<feature type="transmembrane region" description="Helical" evidence="7">
    <location>
        <begin position="165"/>
        <end position="188"/>
    </location>
</feature>
<dbReference type="PANTHER" id="PTHR30371:SF0">
    <property type="entry name" value="SEC-INDEPENDENT PROTEIN TRANSLOCASE PROTEIN TATC, CHLOROPLASTIC-RELATED"/>
    <property type="match status" value="1"/>
</dbReference>
<evidence type="ECO:0000256" key="2">
    <source>
        <dbReference type="ARBA" id="ARBA00022692"/>
    </source>
</evidence>
<dbReference type="NCBIfam" id="TIGR00945">
    <property type="entry name" value="tatC"/>
    <property type="match status" value="1"/>
</dbReference>
<organism evidence="8 9">
    <name type="scientific">Agrococcus terreus</name>
    <dbReference type="NCBI Taxonomy" id="574649"/>
    <lineage>
        <taxon>Bacteria</taxon>
        <taxon>Bacillati</taxon>
        <taxon>Actinomycetota</taxon>
        <taxon>Actinomycetes</taxon>
        <taxon>Micrococcales</taxon>
        <taxon>Microbacteriaceae</taxon>
        <taxon>Agrococcus</taxon>
    </lineage>
</organism>
<keyword evidence="4 7" id="KW-1133">Transmembrane helix</keyword>
<dbReference type="HAMAP" id="MF_00902">
    <property type="entry name" value="TatC"/>
    <property type="match status" value="1"/>
</dbReference>
<reference evidence="9" key="1">
    <citation type="journal article" date="2019" name="Int. J. Syst. Evol. Microbiol.">
        <title>The Global Catalogue of Microorganisms (GCM) 10K type strain sequencing project: providing services to taxonomists for standard genome sequencing and annotation.</title>
        <authorList>
            <consortium name="The Broad Institute Genomics Platform"/>
            <consortium name="The Broad Institute Genome Sequencing Center for Infectious Disease"/>
            <person name="Wu L."/>
            <person name="Ma J."/>
        </authorList>
    </citation>
    <scope>NUCLEOTIDE SEQUENCE [LARGE SCALE GENOMIC DNA]</scope>
    <source>
        <strain evidence="9">CGMCC 1.6960</strain>
    </source>
</reference>
<keyword evidence="6 7" id="KW-0472">Membrane</keyword>
<evidence type="ECO:0000256" key="1">
    <source>
        <dbReference type="ARBA" id="ARBA00004141"/>
    </source>
</evidence>
<dbReference type="Proteomes" id="UP000626982">
    <property type="component" value="Unassembled WGS sequence"/>
</dbReference>
<feature type="transmembrane region" description="Helical" evidence="7">
    <location>
        <begin position="115"/>
        <end position="138"/>
    </location>
</feature>
<dbReference type="PRINTS" id="PR01840">
    <property type="entry name" value="TATCFAMILY"/>
</dbReference>
<protein>
    <recommendedName>
        <fullName evidence="7">Sec-independent protein translocase protein TatC</fullName>
    </recommendedName>
</protein>
<comment type="subcellular location">
    <subcellularLocation>
        <location evidence="7">Cell membrane</location>
        <topology evidence="7">Multi-pass membrane protein</topology>
    </subcellularLocation>
    <subcellularLocation>
        <location evidence="1">Membrane</location>
        <topology evidence="1">Multi-pass membrane protein</topology>
    </subcellularLocation>
</comment>
<proteinExistence type="inferred from homology"/>
<dbReference type="RefSeq" id="WP_229679546.1">
    <property type="nucleotide sequence ID" value="NZ_BAABBD010000002.1"/>
</dbReference>
<dbReference type="PANTHER" id="PTHR30371">
    <property type="entry name" value="SEC-INDEPENDENT PROTEIN TRANSLOCASE PROTEIN TATC"/>
    <property type="match status" value="1"/>
</dbReference>
<evidence type="ECO:0000313" key="9">
    <source>
        <dbReference type="Proteomes" id="UP000626982"/>
    </source>
</evidence>
<keyword evidence="2 7" id="KW-0812">Transmembrane</keyword>
<evidence type="ECO:0000256" key="7">
    <source>
        <dbReference type="HAMAP-Rule" id="MF_00902"/>
    </source>
</evidence>
<dbReference type="EMBL" id="BMLM01000001">
    <property type="protein sequence ID" value="GGN84194.1"/>
    <property type="molecule type" value="Genomic_DNA"/>
</dbReference>
<evidence type="ECO:0000313" key="8">
    <source>
        <dbReference type="EMBL" id="GGN84194.1"/>
    </source>
</evidence>
<evidence type="ECO:0000256" key="5">
    <source>
        <dbReference type="ARBA" id="ARBA00023010"/>
    </source>
</evidence>
<feature type="transmembrane region" description="Helical" evidence="7">
    <location>
        <begin position="224"/>
        <end position="245"/>
    </location>
</feature>
<keyword evidence="7" id="KW-0813">Transport</keyword>
<evidence type="ECO:0000256" key="6">
    <source>
        <dbReference type="ARBA" id="ARBA00023136"/>
    </source>
</evidence>
<comment type="caution">
    <text evidence="8">The sequence shown here is derived from an EMBL/GenBank/DDBJ whole genome shotgun (WGS) entry which is preliminary data.</text>
</comment>
<keyword evidence="3 7" id="KW-0653">Protein transport</keyword>
<keyword evidence="5 7" id="KW-0811">Translocation</keyword>
<gene>
    <name evidence="7 8" type="primary">tatC</name>
    <name evidence="8" type="ORF">GCM10010968_15740</name>
</gene>
<sequence>MARAGRTANPEGRMALTGHLREFKRRFYIAGAALVVAAIGGFFLAAPVLHLLSAPLDELRAQGLDVELNITNVTQAFDVQMRIGFMLGIIMSSPIWIWQLLAFVVPALRTVERRYVFGFLGAAVPLFIGGCATGWFVLPRIIRLFVGFAPDGLTSYLGAQDYWDFSFKLVFAVGVAYALPVVVVFLALAGVITGAQILKGWRWAILTATLFGAFVTPAGEVLSMFIIAVPMVVLYFGAAGVALLVDRRRAKRDAALAAAGPTAGAAA</sequence>
<keyword evidence="7" id="KW-1003">Cell membrane</keyword>
<name>A0ABQ2KJG5_9MICO</name>
<evidence type="ECO:0000256" key="3">
    <source>
        <dbReference type="ARBA" id="ARBA00022927"/>
    </source>
</evidence>
<comment type="similarity">
    <text evidence="7">Belongs to the TatC family.</text>
</comment>
<comment type="subunit">
    <text evidence="7">The Tat system comprises two distinct complexes: a TatABC complex, containing multiple copies of TatA, TatB and TatC subunits, and a separate TatA complex, containing only TatA subunits. Substrates initially bind to the TatABC complex, which probably triggers association of the separate TatA complex to form the active translocon.</text>
</comment>
<comment type="function">
    <text evidence="7">Part of the twin-arginine translocation (Tat) system that transports large folded proteins containing a characteristic twin-arginine motif in their signal peptide across membranes. Together with TatB, TatC is part of a receptor directly interacting with Tat signal peptides.</text>
</comment>
<feature type="transmembrane region" description="Helical" evidence="7">
    <location>
        <begin position="83"/>
        <end position="108"/>
    </location>
</feature>
<accession>A0ABQ2KJG5</accession>
<evidence type="ECO:0000256" key="4">
    <source>
        <dbReference type="ARBA" id="ARBA00022989"/>
    </source>
</evidence>
<feature type="transmembrane region" description="Helical" evidence="7">
    <location>
        <begin position="27"/>
        <end position="49"/>
    </location>
</feature>
<dbReference type="InterPro" id="IPR002033">
    <property type="entry name" value="TatC"/>
</dbReference>
<feature type="transmembrane region" description="Helical" evidence="7">
    <location>
        <begin position="200"/>
        <end position="218"/>
    </location>
</feature>
<keyword evidence="9" id="KW-1185">Reference proteome</keyword>
<dbReference type="Pfam" id="PF00902">
    <property type="entry name" value="TatC"/>
    <property type="match status" value="1"/>
</dbReference>